<protein>
    <submittedName>
        <fullName evidence="1">Non-ribosomal peptide synthetase</fullName>
    </submittedName>
</protein>
<proteinExistence type="predicted"/>
<accession>A0AAE6R7X7</accession>
<gene>
    <name evidence="1" type="ORF">TCK1_628</name>
</gene>
<evidence type="ECO:0000313" key="2">
    <source>
        <dbReference type="Proteomes" id="UP000464593"/>
    </source>
</evidence>
<sequence length="75" mass="8661">MSLFLSPILDVSGPYEGQEPAICSNWIHTRNESVKFQKRFLKRGLNFFCNFVRKVRNLPRVVLVFAGDLFLALIC</sequence>
<organism evidence="1 2">
    <name type="scientific">Pseudomonas monteilii</name>
    <dbReference type="NCBI Taxonomy" id="76759"/>
    <lineage>
        <taxon>Bacteria</taxon>
        <taxon>Pseudomonadati</taxon>
        <taxon>Pseudomonadota</taxon>
        <taxon>Gammaproteobacteria</taxon>
        <taxon>Pseudomonadales</taxon>
        <taxon>Pseudomonadaceae</taxon>
        <taxon>Pseudomonas</taxon>
    </lineage>
</organism>
<name>A0AAE6R7X7_9PSED</name>
<evidence type="ECO:0000313" key="1">
    <source>
        <dbReference type="EMBL" id="QHB25974.1"/>
    </source>
</evidence>
<dbReference type="Proteomes" id="UP000464593">
    <property type="component" value="Chromosome"/>
</dbReference>
<dbReference type="EMBL" id="CP040324">
    <property type="protein sequence ID" value="QHB25974.1"/>
    <property type="molecule type" value="Genomic_DNA"/>
</dbReference>
<dbReference type="AlphaFoldDB" id="A0AAE6R7X7"/>
<reference evidence="1 2" key="1">
    <citation type="submission" date="2019-05" db="EMBL/GenBank/DDBJ databases">
        <title>Complete genome sequence of Pseudomonas Pseudomonas resinovorans.</title>
        <authorList>
            <person name="Chen H.-P."/>
        </authorList>
    </citation>
    <scope>NUCLEOTIDE SEQUENCE [LARGE SCALE GENOMIC DNA]</scope>
    <source>
        <strain evidence="1 2">TCU-CK1</strain>
    </source>
</reference>